<keyword evidence="3" id="KW-0677">Repeat</keyword>
<dbReference type="InterPro" id="IPR050453">
    <property type="entry name" value="LIM_Homeobox_TF"/>
</dbReference>
<evidence type="ECO:0000313" key="13">
    <source>
        <dbReference type="EMBL" id="PAV86566.1"/>
    </source>
</evidence>
<feature type="region of interest" description="Disordered" evidence="11">
    <location>
        <begin position="68"/>
        <end position="99"/>
    </location>
</feature>
<evidence type="ECO:0000256" key="7">
    <source>
        <dbReference type="ARBA" id="ARBA00023155"/>
    </source>
</evidence>
<comment type="subcellular location">
    <subcellularLocation>
        <location evidence="1 9 10">Nucleus</location>
    </subcellularLocation>
</comment>
<dbReference type="STRING" id="2018661.A0A2A2LJY1"/>
<keyword evidence="5" id="KW-0440">LIM domain</keyword>
<dbReference type="GO" id="GO:0000977">
    <property type="term" value="F:RNA polymerase II transcription regulatory region sequence-specific DNA binding"/>
    <property type="evidence" value="ECO:0007669"/>
    <property type="project" value="UniProtKB-ARBA"/>
</dbReference>
<evidence type="ECO:0000256" key="2">
    <source>
        <dbReference type="ARBA" id="ARBA00022723"/>
    </source>
</evidence>
<evidence type="ECO:0000256" key="10">
    <source>
        <dbReference type="RuleBase" id="RU000682"/>
    </source>
</evidence>
<dbReference type="GO" id="GO:0046872">
    <property type="term" value="F:metal ion binding"/>
    <property type="evidence" value="ECO:0007669"/>
    <property type="project" value="UniProtKB-KW"/>
</dbReference>
<reference evidence="13 14" key="1">
    <citation type="journal article" date="2017" name="Curr. Biol.">
        <title>Genome architecture and evolution of a unichromosomal asexual nematode.</title>
        <authorList>
            <person name="Fradin H."/>
            <person name="Zegar C."/>
            <person name="Gutwein M."/>
            <person name="Lucas J."/>
            <person name="Kovtun M."/>
            <person name="Corcoran D."/>
            <person name="Baugh L.R."/>
            <person name="Kiontke K."/>
            <person name="Gunsalus K."/>
            <person name="Fitch D.H."/>
            <person name="Piano F."/>
        </authorList>
    </citation>
    <scope>NUCLEOTIDE SEQUENCE [LARGE SCALE GENOMIC DNA]</scope>
    <source>
        <strain evidence="13">PF1309</strain>
    </source>
</reference>
<dbReference type="Proteomes" id="UP000218231">
    <property type="component" value="Unassembled WGS sequence"/>
</dbReference>
<keyword evidence="2" id="KW-0479">Metal-binding</keyword>
<protein>
    <recommendedName>
        <fullName evidence="12">Homeobox domain-containing protein</fullName>
    </recommendedName>
</protein>
<evidence type="ECO:0000256" key="11">
    <source>
        <dbReference type="SAM" id="MobiDB-lite"/>
    </source>
</evidence>
<dbReference type="SMART" id="SM00389">
    <property type="entry name" value="HOX"/>
    <property type="match status" value="1"/>
</dbReference>
<accession>A0A2A2LJY1</accession>
<sequence length="231" mass="25858">MCSIPLSTGEYFTMSENYELFCQSQLTPPPIGILSDACLSSSGSHYIEGLTPQPPAGLDDAHLQSNSTMSRMRKEEPDEHEDYPDEEPQQHNRSKRMRTSFKHHQLRTMKQYFNLNHNPDAKDLKQLAQKTGLTKRVLQVWFQNARAKYRRSMQGRDAASISPTQLMPLEMIVDHHVPMLTSSLSQPPSSIQDFSASPSESIPVPGINLINPAILSAQNTPITTTPSLADL</sequence>
<dbReference type="GO" id="GO:0045664">
    <property type="term" value="P:regulation of neuron differentiation"/>
    <property type="evidence" value="ECO:0007669"/>
    <property type="project" value="UniProtKB-ARBA"/>
</dbReference>
<dbReference type="CDD" id="cd00086">
    <property type="entry name" value="homeodomain"/>
    <property type="match status" value="1"/>
</dbReference>
<comment type="caution">
    <text evidence="13">The sequence shown here is derived from an EMBL/GenBank/DDBJ whole genome shotgun (WGS) entry which is preliminary data.</text>
</comment>
<dbReference type="FunFam" id="1.10.10.60:FF:000027">
    <property type="entry name" value="LIM/homeobox protein Lhx9"/>
    <property type="match status" value="1"/>
</dbReference>
<dbReference type="InterPro" id="IPR001356">
    <property type="entry name" value="HD"/>
</dbReference>
<evidence type="ECO:0000313" key="14">
    <source>
        <dbReference type="Proteomes" id="UP000218231"/>
    </source>
</evidence>
<dbReference type="PANTHER" id="PTHR24208">
    <property type="entry name" value="LIM/HOMEOBOX PROTEIN LHX"/>
    <property type="match status" value="1"/>
</dbReference>
<dbReference type="Pfam" id="PF00046">
    <property type="entry name" value="Homeodomain"/>
    <property type="match status" value="1"/>
</dbReference>
<evidence type="ECO:0000256" key="5">
    <source>
        <dbReference type="ARBA" id="ARBA00023038"/>
    </source>
</evidence>
<dbReference type="AlphaFoldDB" id="A0A2A2LJY1"/>
<evidence type="ECO:0000256" key="3">
    <source>
        <dbReference type="ARBA" id="ARBA00022737"/>
    </source>
</evidence>
<dbReference type="Gene3D" id="1.10.10.60">
    <property type="entry name" value="Homeodomain-like"/>
    <property type="match status" value="1"/>
</dbReference>
<dbReference type="InterPro" id="IPR017970">
    <property type="entry name" value="Homeobox_CS"/>
</dbReference>
<organism evidence="13 14">
    <name type="scientific">Diploscapter pachys</name>
    <dbReference type="NCBI Taxonomy" id="2018661"/>
    <lineage>
        <taxon>Eukaryota</taxon>
        <taxon>Metazoa</taxon>
        <taxon>Ecdysozoa</taxon>
        <taxon>Nematoda</taxon>
        <taxon>Chromadorea</taxon>
        <taxon>Rhabditida</taxon>
        <taxon>Rhabditina</taxon>
        <taxon>Rhabditomorpha</taxon>
        <taxon>Rhabditoidea</taxon>
        <taxon>Rhabditidae</taxon>
        <taxon>Diploscapter</taxon>
    </lineage>
</organism>
<feature type="compositionally biased region" description="Acidic residues" evidence="11">
    <location>
        <begin position="78"/>
        <end position="87"/>
    </location>
</feature>
<dbReference type="PROSITE" id="PS00027">
    <property type="entry name" value="HOMEOBOX_1"/>
    <property type="match status" value="1"/>
</dbReference>
<dbReference type="GO" id="GO:0000981">
    <property type="term" value="F:DNA-binding transcription factor activity, RNA polymerase II-specific"/>
    <property type="evidence" value="ECO:0007669"/>
    <property type="project" value="InterPro"/>
</dbReference>
<evidence type="ECO:0000256" key="1">
    <source>
        <dbReference type="ARBA" id="ARBA00004123"/>
    </source>
</evidence>
<dbReference type="PROSITE" id="PS50071">
    <property type="entry name" value="HOMEOBOX_2"/>
    <property type="match status" value="1"/>
</dbReference>
<evidence type="ECO:0000256" key="9">
    <source>
        <dbReference type="PROSITE-ProRule" id="PRU00108"/>
    </source>
</evidence>
<evidence type="ECO:0000259" key="12">
    <source>
        <dbReference type="PROSITE" id="PS50071"/>
    </source>
</evidence>
<feature type="DNA-binding region" description="Homeobox" evidence="9">
    <location>
        <begin position="94"/>
        <end position="153"/>
    </location>
</feature>
<dbReference type="SUPFAM" id="SSF46689">
    <property type="entry name" value="Homeodomain-like"/>
    <property type="match status" value="1"/>
</dbReference>
<dbReference type="OrthoDB" id="9990008at2759"/>
<dbReference type="EMBL" id="LIAE01006657">
    <property type="protein sequence ID" value="PAV86566.1"/>
    <property type="molecule type" value="Genomic_DNA"/>
</dbReference>
<keyword evidence="4" id="KW-0862">Zinc</keyword>
<dbReference type="PANTHER" id="PTHR24208:SF168">
    <property type="entry name" value="PROTEIN APTEROUS"/>
    <property type="match status" value="1"/>
</dbReference>
<keyword evidence="8 9" id="KW-0539">Nucleus</keyword>
<dbReference type="GO" id="GO:0045944">
    <property type="term" value="P:positive regulation of transcription by RNA polymerase II"/>
    <property type="evidence" value="ECO:0007669"/>
    <property type="project" value="UniProtKB-ARBA"/>
</dbReference>
<keyword evidence="7 9" id="KW-0371">Homeobox</keyword>
<dbReference type="GO" id="GO:0005634">
    <property type="term" value="C:nucleus"/>
    <property type="evidence" value="ECO:0007669"/>
    <property type="project" value="UniProtKB-SubCell"/>
</dbReference>
<dbReference type="InterPro" id="IPR009057">
    <property type="entry name" value="Homeodomain-like_sf"/>
</dbReference>
<keyword evidence="6 9" id="KW-0238">DNA-binding</keyword>
<feature type="domain" description="Homeobox" evidence="12">
    <location>
        <begin position="92"/>
        <end position="152"/>
    </location>
</feature>
<evidence type="ECO:0000256" key="6">
    <source>
        <dbReference type="ARBA" id="ARBA00023125"/>
    </source>
</evidence>
<proteinExistence type="predicted"/>
<name>A0A2A2LJY1_9BILA</name>
<gene>
    <name evidence="13" type="ORF">WR25_11956</name>
</gene>
<keyword evidence="14" id="KW-1185">Reference proteome</keyword>
<dbReference type="GO" id="GO:0030182">
    <property type="term" value="P:neuron differentiation"/>
    <property type="evidence" value="ECO:0007669"/>
    <property type="project" value="TreeGrafter"/>
</dbReference>
<evidence type="ECO:0000256" key="4">
    <source>
        <dbReference type="ARBA" id="ARBA00022833"/>
    </source>
</evidence>
<evidence type="ECO:0000256" key="8">
    <source>
        <dbReference type="ARBA" id="ARBA00023242"/>
    </source>
</evidence>